<dbReference type="AlphaFoldDB" id="A0A5Q0M1X1"/>
<dbReference type="SFLD" id="SFLDG01129">
    <property type="entry name" value="C1.5:_HAD__Beta-PGM__Phosphata"/>
    <property type="match status" value="1"/>
</dbReference>
<dbReference type="PANTHER" id="PTHR18901:SF38">
    <property type="entry name" value="PSEUDOURIDINE-5'-PHOSPHATASE"/>
    <property type="match status" value="1"/>
</dbReference>
<dbReference type="SUPFAM" id="SSF56784">
    <property type="entry name" value="HAD-like"/>
    <property type="match status" value="1"/>
</dbReference>
<dbReference type="Pfam" id="PF00702">
    <property type="entry name" value="Hydrolase"/>
    <property type="match status" value="1"/>
</dbReference>
<sequence length="232" mass="25325">MTSIQAVVFDMDGILIDSEVLWRQAREEFAADHGMTWSAEDQESTMGCNTRMWSRLMVERLDLRARLGMDEAAIAREIKGRLLAKYETHLPEREGAIAAVRLAATRYKVALASGSPNELAAHVMKVTGLDKVFLAATYGDDVAHGKPAPDIYLDVLKKIGVKPEHAVGVEDSGNGIRSLRAAGMGIIAAPGPEFPLTDEVLGLADVRIVEMTAFDLDLVERASAAHMVRQQR</sequence>
<proteinExistence type="predicted"/>
<dbReference type="Proteomes" id="UP000326780">
    <property type="component" value="Chromosome"/>
</dbReference>
<dbReference type="PANTHER" id="PTHR18901">
    <property type="entry name" value="2-DEOXYGLUCOSE-6-PHOSPHATE PHOSPHATASE 2"/>
    <property type="match status" value="1"/>
</dbReference>
<gene>
    <name evidence="1" type="ORF">GFK26_12810</name>
</gene>
<dbReference type="Gene3D" id="1.10.150.240">
    <property type="entry name" value="Putative phosphatase, domain 2"/>
    <property type="match status" value="1"/>
</dbReference>
<dbReference type="SFLD" id="SFLDS00003">
    <property type="entry name" value="Haloacid_Dehalogenase"/>
    <property type="match status" value="1"/>
</dbReference>
<accession>A0A5Q0M1X1</accession>
<organism evidence="1 2">
    <name type="scientific">Variovorax paradoxus</name>
    <dbReference type="NCBI Taxonomy" id="34073"/>
    <lineage>
        <taxon>Bacteria</taxon>
        <taxon>Pseudomonadati</taxon>
        <taxon>Pseudomonadota</taxon>
        <taxon>Betaproteobacteria</taxon>
        <taxon>Burkholderiales</taxon>
        <taxon>Comamonadaceae</taxon>
        <taxon>Variovorax</taxon>
    </lineage>
</organism>
<keyword evidence="1" id="KW-0378">Hydrolase</keyword>
<evidence type="ECO:0000313" key="2">
    <source>
        <dbReference type="Proteomes" id="UP000326780"/>
    </source>
</evidence>
<dbReference type="EMBL" id="CP045644">
    <property type="protein sequence ID" value="QFZ83571.1"/>
    <property type="molecule type" value="Genomic_DNA"/>
</dbReference>
<name>A0A5Q0M1X1_VARPD</name>
<reference evidence="1 2" key="1">
    <citation type="submission" date="2019-10" db="EMBL/GenBank/DDBJ databases">
        <title>Complete genome sequence of Variovorax paradoxus 5C-2.</title>
        <authorList>
            <person name="Gogoleva N.E."/>
            <person name="Balkin A.S."/>
        </authorList>
    </citation>
    <scope>NUCLEOTIDE SEQUENCE [LARGE SCALE GENOMIC DNA]</scope>
    <source>
        <strain evidence="1 2">5C-2</strain>
    </source>
</reference>
<evidence type="ECO:0000313" key="1">
    <source>
        <dbReference type="EMBL" id="QFZ83571.1"/>
    </source>
</evidence>
<dbReference type="InterPro" id="IPR023198">
    <property type="entry name" value="PGP-like_dom2"/>
</dbReference>
<dbReference type="InterPro" id="IPR036412">
    <property type="entry name" value="HAD-like_sf"/>
</dbReference>
<dbReference type="NCBIfam" id="TIGR01509">
    <property type="entry name" value="HAD-SF-IA-v3"/>
    <property type="match status" value="1"/>
</dbReference>
<dbReference type="Gene3D" id="3.40.50.1000">
    <property type="entry name" value="HAD superfamily/HAD-like"/>
    <property type="match status" value="1"/>
</dbReference>
<dbReference type="InterPro" id="IPR006439">
    <property type="entry name" value="HAD-SF_hydro_IA"/>
</dbReference>
<dbReference type="InterPro" id="IPR023214">
    <property type="entry name" value="HAD_sf"/>
</dbReference>
<protein>
    <submittedName>
        <fullName evidence="1">HAD-IA family hydrolase</fullName>
    </submittedName>
</protein>
<dbReference type="RefSeq" id="WP_153282281.1">
    <property type="nucleotide sequence ID" value="NZ_CP045644.1"/>
</dbReference>
<dbReference type="GO" id="GO:0016787">
    <property type="term" value="F:hydrolase activity"/>
    <property type="evidence" value="ECO:0007669"/>
    <property type="project" value="UniProtKB-KW"/>
</dbReference>